<accession>A0ABX1KGD3</accession>
<evidence type="ECO:0000259" key="3">
    <source>
        <dbReference type="PROSITE" id="PS51186"/>
    </source>
</evidence>
<sequence length="154" mass="16473">MNGVRVRRAGIGDAGIVASMLHDFNTEFDTDSPGPIVLASRLRSLLAGADTFALLGGEPPAGLALVTVRPNVWYPGPVALLDEMYVVPSARGAGIGSAIIRRLIDDCRVAGVSAIEINVDEADVDAQRFYERHGFHGADPDTGERAYYYAQELD</sequence>
<dbReference type="PROSITE" id="PS51186">
    <property type="entry name" value="GNAT"/>
    <property type="match status" value="1"/>
</dbReference>
<dbReference type="InterPro" id="IPR050832">
    <property type="entry name" value="Bact_Acetyltransf"/>
</dbReference>
<dbReference type="RefSeq" id="WP_168913486.1">
    <property type="nucleotide sequence ID" value="NZ_JABACI010000004.1"/>
</dbReference>
<keyword evidence="5" id="KW-1185">Reference proteome</keyword>
<keyword evidence="2" id="KW-0012">Acyltransferase</keyword>
<feature type="domain" description="N-acetyltransferase" evidence="3">
    <location>
        <begin position="4"/>
        <end position="154"/>
    </location>
</feature>
<keyword evidence="1" id="KW-0808">Transferase</keyword>
<protein>
    <submittedName>
        <fullName evidence="4">GNAT family N-acetyltransferase</fullName>
    </submittedName>
</protein>
<organism evidence="4 5">
    <name type="scientific">Microbacterium salsuginis</name>
    <dbReference type="NCBI Taxonomy" id="2722803"/>
    <lineage>
        <taxon>Bacteria</taxon>
        <taxon>Bacillati</taxon>
        <taxon>Actinomycetota</taxon>
        <taxon>Actinomycetes</taxon>
        <taxon>Micrococcales</taxon>
        <taxon>Microbacteriaceae</taxon>
        <taxon>Microbacterium</taxon>
    </lineage>
</organism>
<evidence type="ECO:0000313" key="5">
    <source>
        <dbReference type="Proteomes" id="UP001429745"/>
    </source>
</evidence>
<gene>
    <name evidence="4" type="ORF">HF576_14415</name>
</gene>
<name>A0ABX1KGD3_9MICO</name>
<dbReference type="InterPro" id="IPR016181">
    <property type="entry name" value="Acyl_CoA_acyltransferase"/>
</dbReference>
<dbReference type="CDD" id="cd04301">
    <property type="entry name" value="NAT_SF"/>
    <property type="match status" value="1"/>
</dbReference>
<evidence type="ECO:0000256" key="2">
    <source>
        <dbReference type="ARBA" id="ARBA00023315"/>
    </source>
</evidence>
<comment type="caution">
    <text evidence="4">The sequence shown here is derived from an EMBL/GenBank/DDBJ whole genome shotgun (WGS) entry which is preliminary data.</text>
</comment>
<dbReference type="SUPFAM" id="SSF55729">
    <property type="entry name" value="Acyl-CoA N-acyltransferases (Nat)"/>
    <property type="match status" value="1"/>
</dbReference>
<evidence type="ECO:0000256" key="1">
    <source>
        <dbReference type="ARBA" id="ARBA00022679"/>
    </source>
</evidence>
<dbReference type="Pfam" id="PF00583">
    <property type="entry name" value="Acetyltransf_1"/>
    <property type="match status" value="1"/>
</dbReference>
<dbReference type="Gene3D" id="3.40.630.30">
    <property type="match status" value="1"/>
</dbReference>
<dbReference type="Proteomes" id="UP001429745">
    <property type="component" value="Unassembled WGS sequence"/>
</dbReference>
<evidence type="ECO:0000313" key="4">
    <source>
        <dbReference type="EMBL" id="NLP85043.1"/>
    </source>
</evidence>
<dbReference type="PANTHER" id="PTHR43877">
    <property type="entry name" value="AMINOALKYLPHOSPHONATE N-ACETYLTRANSFERASE-RELATED-RELATED"/>
    <property type="match status" value="1"/>
</dbReference>
<dbReference type="InterPro" id="IPR000182">
    <property type="entry name" value="GNAT_dom"/>
</dbReference>
<reference evidence="4 5" key="1">
    <citation type="submission" date="2020-04" db="EMBL/GenBank/DDBJ databases">
        <title>CFH 90308 Microbacterium sp.</title>
        <authorList>
            <person name="Nie G."/>
            <person name="Ming H."/>
            <person name="Xia T."/>
        </authorList>
    </citation>
    <scope>NUCLEOTIDE SEQUENCE [LARGE SCALE GENOMIC DNA]</scope>
    <source>
        <strain evidence="4 5">CFH 90308</strain>
    </source>
</reference>
<dbReference type="EMBL" id="JABACI010000004">
    <property type="protein sequence ID" value="NLP85043.1"/>
    <property type="molecule type" value="Genomic_DNA"/>
</dbReference>
<proteinExistence type="predicted"/>